<dbReference type="Gene3D" id="3.50.30.50">
    <property type="entry name" value="Putative cyclase"/>
    <property type="match status" value="1"/>
</dbReference>
<proteinExistence type="inferred from homology"/>
<dbReference type="PANTHER" id="PTHR34861:SF10">
    <property type="entry name" value="CYCLASE"/>
    <property type="match status" value="1"/>
</dbReference>
<comment type="caution">
    <text evidence="2">The sequence shown here is derived from an EMBL/GenBank/DDBJ whole genome shotgun (WGS) entry which is preliminary data.</text>
</comment>
<organism evidence="2 3">
    <name type="scientific">Lachnellula subtilissima</name>
    <dbReference type="NCBI Taxonomy" id="602034"/>
    <lineage>
        <taxon>Eukaryota</taxon>
        <taxon>Fungi</taxon>
        <taxon>Dikarya</taxon>
        <taxon>Ascomycota</taxon>
        <taxon>Pezizomycotina</taxon>
        <taxon>Leotiomycetes</taxon>
        <taxon>Helotiales</taxon>
        <taxon>Lachnaceae</taxon>
        <taxon>Lachnellula</taxon>
    </lineage>
</organism>
<name>A0A8H8RLN3_9HELO</name>
<dbReference type="PANTHER" id="PTHR34861">
    <property type="match status" value="1"/>
</dbReference>
<sequence>MQRERSFRRYDIYKFIGKWDESLVLGLISAEHLALNLLTPSTVLDARSEIKTGISVQLDWSLDNLGATISGRKNLEHSFIDYKALLNVYGHDDSVSFNTQCGSQWDGFGYYGDQATGLYYNGTKHENIIRTGNENLGIHNWCARGGIVGRGVLLDYVAYMEETGQELPNPCTRFGITVDVLDKIVAHQGIEWRDGDILFIRSGFVRWYNAAGPEEREKNISGPDAAFIGVKTNDASRDWLWNHHFSAVAGDTLAFEQYPILSNSVALHEYLLPRWGTPIGEMFDLETLSKQCAAHKRWSFFFTGAPLNIPGGIASPPNAIAIF</sequence>
<reference evidence="2 3" key="1">
    <citation type="submission" date="2018-05" db="EMBL/GenBank/DDBJ databases">
        <title>Genome sequencing and assembly of the regulated plant pathogen Lachnellula willkommii and related sister species for the development of diagnostic species identification markers.</title>
        <authorList>
            <person name="Giroux E."/>
            <person name="Bilodeau G."/>
        </authorList>
    </citation>
    <scope>NUCLEOTIDE SEQUENCE [LARGE SCALE GENOMIC DNA]</scope>
    <source>
        <strain evidence="2 3">CBS 197.66</strain>
    </source>
</reference>
<dbReference type="InterPro" id="IPR007325">
    <property type="entry name" value="KFase/CYL"/>
</dbReference>
<evidence type="ECO:0000313" key="3">
    <source>
        <dbReference type="Proteomes" id="UP000462212"/>
    </source>
</evidence>
<protein>
    <recommendedName>
        <fullName evidence="4">Cyclase</fullName>
    </recommendedName>
</protein>
<dbReference type="EMBL" id="QGMJ01000397">
    <property type="protein sequence ID" value="TVY36803.1"/>
    <property type="molecule type" value="Genomic_DNA"/>
</dbReference>
<evidence type="ECO:0000256" key="1">
    <source>
        <dbReference type="ARBA" id="ARBA00007865"/>
    </source>
</evidence>
<gene>
    <name evidence="2" type="ORF">LSUB1_G005673</name>
</gene>
<comment type="similarity">
    <text evidence="1">Belongs to the Cyclase 1 superfamily.</text>
</comment>
<keyword evidence="3" id="KW-1185">Reference proteome</keyword>
<dbReference type="AlphaFoldDB" id="A0A8H8RLN3"/>
<accession>A0A8H8RLN3</accession>
<dbReference type="Pfam" id="PF04199">
    <property type="entry name" value="Cyclase"/>
    <property type="match status" value="1"/>
</dbReference>
<dbReference type="GO" id="GO:0004061">
    <property type="term" value="F:arylformamidase activity"/>
    <property type="evidence" value="ECO:0007669"/>
    <property type="project" value="InterPro"/>
</dbReference>
<evidence type="ECO:0008006" key="4">
    <source>
        <dbReference type="Google" id="ProtNLM"/>
    </source>
</evidence>
<dbReference type="GO" id="GO:0019441">
    <property type="term" value="P:L-tryptophan catabolic process to kynurenine"/>
    <property type="evidence" value="ECO:0007669"/>
    <property type="project" value="InterPro"/>
</dbReference>
<dbReference type="SUPFAM" id="SSF102198">
    <property type="entry name" value="Putative cyclase"/>
    <property type="match status" value="1"/>
</dbReference>
<dbReference type="InterPro" id="IPR037175">
    <property type="entry name" value="KFase_sf"/>
</dbReference>
<dbReference type="OrthoDB" id="5396at2759"/>
<dbReference type="Proteomes" id="UP000462212">
    <property type="component" value="Unassembled WGS sequence"/>
</dbReference>
<evidence type="ECO:0000313" key="2">
    <source>
        <dbReference type="EMBL" id="TVY36803.1"/>
    </source>
</evidence>